<evidence type="ECO:0000256" key="1">
    <source>
        <dbReference type="SAM" id="Phobius"/>
    </source>
</evidence>
<organism>
    <name type="scientific">Serpula lacrymans var. lacrymans (strain S7.9)</name>
    <name type="common">Dry rot fungus</name>
    <dbReference type="NCBI Taxonomy" id="578457"/>
    <lineage>
        <taxon>Eukaryota</taxon>
        <taxon>Fungi</taxon>
        <taxon>Dikarya</taxon>
        <taxon>Basidiomycota</taxon>
        <taxon>Agaricomycotina</taxon>
        <taxon>Agaricomycetes</taxon>
        <taxon>Agaricomycetidae</taxon>
        <taxon>Boletales</taxon>
        <taxon>Coniophorineae</taxon>
        <taxon>Serpulaceae</taxon>
        <taxon>Serpula</taxon>
    </lineage>
</organism>
<feature type="transmembrane region" description="Helical" evidence="1">
    <location>
        <begin position="81"/>
        <end position="99"/>
    </location>
</feature>
<gene>
    <name evidence="2" type="ORF">SERLADRAFT_461616</name>
</gene>
<keyword evidence="1" id="KW-0472">Membrane</keyword>
<name>F8NPM4_SERL9</name>
<feature type="transmembrane region" description="Helical" evidence="1">
    <location>
        <begin position="105"/>
        <end position="122"/>
    </location>
</feature>
<dbReference type="AlphaFoldDB" id="F8NPM4"/>
<dbReference type="KEGG" id="sla:SERLADRAFT_461616"/>
<reference evidence="2" key="1">
    <citation type="submission" date="2011-04" db="EMBL/GenBank/DDBJ databases">
        <title>Evolution of plant cell wall degrading machinery underlies the functional diversity of forest fungi.</title>
        <authorList>
            <consortium name="US DOE Joint Genome Institute (JGI-PGF)"/>
            <person name="Eastwood D.C."/>
            <person name="Floudas D."/>
            <person name="Binder M."/>
            <person name="Majcherczyk A."/>
            <person name="Schneider P."/>
            <person name="Aerts A."/>
            <person name="Asiegbu F.O."/>
            <person name="Baker S.E."/>
            <person name="Barry K."/>
            <person name="Bendiksby M."/>
            <person name="Blumentritt M."/>
            <person name="Coutinho P.M."/>
            <person name="Cullen D."/>
            <person name="Cullen D."/>
            <person name="Gathman A."/>
            <person name="Goodell B."/>
            <person name="Henrissat B."/>
            <person name="Ihrmark K."/>
            <person name="Kauserud H."/>
            <person name="Kohler A."/>
            <person name="LaButti K."/>
            <person name="Lapidus A."/>
            <person name="Lavin J.L."/>
            <person name="Lee Y.-H."/>
            <person name="Lindquist E."/>
            <person name="Lilly W."/>
            <person name="Lucas S."/>
            <person name="Morin E."/>
            <person name="Murat C."/>
            <person name="Oguiza J.A."/>
            <person name="Park J."/>
            <person name="Pisabarro A.G."/>
            <person name="Riley R."/>
            <person name="Rosling A."/>
            <person name="Salamov A."/>
            <person name="Schmidt O."/>
            <person name="Schmutz J."/>
            <person name="Skrede I."/>
            <person name="Stenlid J."/>
            <person name="Wiebenga A."/>
            <person name="Xie X."/>
            <person name="Kues U."/>
            <person name="Hibbett D.S."/>
            <person name="Hoffmeister D."/>
            <person name="Hogberg N."/>
            <person name="Martin F."/>
            <person name="Grigoriev I.V."/>
            <person name="Watkinson S.C."/>
        </authorList>
    </citation>
    <scope>NUCLEOTIDE SEQUENCE</scope>
    <source>
        <strain evidence="2">S7.9</strain>
    </source>
</reference>
<dbReference type="OrthoDB" id="2366471at2759"/>
<proteinExistence type="predicted"/>
<protein>
    <submittedName>
        <fullName evidence="2">Uncharacterized protein</fullName>
    </submittedName>
</protein>
<accession>F8NPM4</accession>
<dbReference type="Proteomes" id="UP000008064">
    <property type="component" value="Unassembled WGS sequence"/>
</dbReference>
<evidence type="ECO:0000313" key="2">
    <source>
        <dbReference type="EMBL" id="EGO27715.1"/>
    </source>
</evidence>
<dbReference type="GeneID" id="18818252"/>
<dbReference type="RefSeq" id="XP_007315806.1">
    <property type="nucleotide sequence ID" value="XM_007315744.1"/>
</dbReference>
<sequence>MTGPKFIAARSGTTIQHTGHLGYLFAEECKGRKAAVVKGRKTSPMGVTIVELHGLTNSQPSTQTNDHSVDLRLRTHSIEMAVFPISISLGTCIACGIFRDWFCFSMILLGIVSSGVTCLVIGSGKFDVRRIVPAKGSPKGDGMMISDKDVIILQGEESSVATITRGSFTLDFTGQNHPDAIQAGGEEHEPVYRSIGLCSLLLVAQFLLQLLLIPQGTLFGQIMFIGSLAVSWAYNSYLASIEKEKVQREILMEKVLKEPWVKKYQLGTRTSMTVFVLLAMMPAEPRKLLNEMLPNDTRAWKTWKDTVLDKIEKNQELRFSENHWNIAGFRDDETSLLKTLYGDAEDAYEGHLGHRASRSDDIEKGV</sequence>
<feature type="transmembrane region" description="Helical" evidence="1">
    <location>
        <begin position="218"/>
        <end position="238"/>
    </location>
</feature>
<keyword evidence="1" id="KW-1133">Transmembrane helix</keyword>
<dbReference type="EMBL" id="GL945431">
    <property type="protein sequence ID" value="EGO27715.1"/>
    <property type="molecule type" value="Genomic_DNA"/>
</dbReference>
<dbReference type="HOGENOM" id="CLU_025274_0_0_1"/>
<feature type="transmembrane region" description="Helical" evidence="1">
    <location>
        <begin position="191"/>
        <end position="212"/>
    </location>
</feature>
<keyword evidence="1" id="KW-0812">Transmembrane</keyword>